<evidence type="ECO:0000256" key="7">
    <source>
        <dbReference type="ARBA" id="ARBA00023079"/>
    </source>
</evidence>
<keyword evidence="7" id="KW-0823">Tryptophan catabolism</keyword>
<keyword evidence="4" id="KW-0479">Metal-binding</keyword>
<name>A0AAW9NN48_9BACL</name>
<dbReference type="GO" id="GO:0004061">
    <property type="term" value="F:arylformamidase activity"/>
    <property type="evidence" value="ECO:0007669"/>
    <property type="project" value="UniProtKB-UniRule"/>
</dbReference>
<comment type="subunit">
    <text evidence="3">Homodimer.</text>
</comment>
<accession>A0AAW9NN48</accession>
<comment type="cofactor">
    <cofactor evidence="1">
        <name>Zn(2+)</name>
        <dbReference type="ChEBI" id="CHEBI:29105"/>
    </cofactor>
</comment>
<evidence type="ECO:0000256" key="3">
    <source>
        <dbReference type="ARBA" id="ARBA00011738"/>
    </source>
</evidence>
<dbReference type="Pfam" id="PF04199">
    <property type="entry name" value="Cyclase"/>
    <property type="match status" value="1"/>
</dbReference>
<dbReference type="Proteomes" id="UP001344888">
    <property type="component" value="Unassembled WGS sequence"/>
</dbReference>
<reference evidence="11 12" key="1">
    <citation type="submission" date="2023-03" db="EMBL/GenBank/DDBJ databases">
        <title>Bacillus Genome Sequencing.</title>
        <authorList>
            <person name="Dunlap C."/>
        </authorList>
    </citation>
    <scope>NUCLEOTIDE SEQUENCE [LARGE SCALE GENOMIC DNA]</scope>
    <source>
        <strain evidence="11 12">B-59205</strain>
    </source>
</reference>
<evidence type="ECO:0000256" key="6">
    <source>
        <dbReference type="ARBA" id="ARBA00022833"/>
    </source>
</evidence>
<dbReference type="RefSeq" id="WP_107839396.1">
    <property type="nucleotide sequence ID" value="NZ_JARSFG010000015.1"/>
</dbReference>
<dbReference type="InterPro" id="IPR007325">
    <property type="entry name" value="KFase/CYL"/>
</dbReference>
<evidence type="ECO:0000256" key="9">
    <source>
        <dbReference type="ARBA" id="ARBA00060547"/>
    </source>
</evidence>
<dbReference type="Gene3D" id="3.50.30.50">
    <property type="entry name" value="Putative cyclase"/>
    <property type="match status" value="1"/>
</dbReference>
<comment type="catalytic activity">
    <reaction evidence="8">
        <text>N-formyl-L-kynurenine + H2O = L-kynurenine + formate + H(+)</text>
        <dbReference type="Rhea" id="RHEA:13009"/>
        <dbReference type="ChEBI" id="CHEBI:15377"/>
        <dbReference type="ChEBI" id="CHEBI:15378"/>
        <dbReference type="ChEBI" id="CHEBI:15740"/>
        <dbReference type="ChEBI" id="CHEBI:57959"/>
        <dbReference type="ChEBI" id="CHEBI:58629"/>
        <dbReference type="EC" id="3.5.1.9"/>
    </reaction>
</comment>
<dbReference type="PANTHER" id="PTHR31118">
    <property type="entry name" value="CYCLASE-LIKE PROTEIN 2"/>
    <property type="match status" value="1"/>
</dbReference>
<dbReference type="GO" id="GO:0046872">
    <property type="term" value="F:metal ion binding"/>
    <property type="evidence" value="ECO:0007669"/>
    <property type="project" value="UniProtKB-KW"/>
</dbReference>
<dbReference type="EMBL" id="JARSFG010000015">
    <property type="protein sequence ID" value="MEC1178997.1"/>
    <property type="molecule type" value="Genomic_DNA"/>
</dbReference>
<evidence type="ECO:0000256" key="4">
    <source>
        <dbReference type="ARBA" id="ARBA00022723"/>
    </source>
</evidence>
<evidence type="ECO:0000256" key="5">
    <source>
        <dbReference type="ARBA" id="ARBA00022801"/>
    </source>
</evidence>
<dbReference type="GO" id="GO:0004328">
    <property type="term" value="F:formamidase activity"/>
    <property type="evidence" value="ECO:0007669"/>
    <property type="project" value="InterPro"/>
</dbReference>
<dbReference type="FunFam" id="3.50.30.50:FF:000001">
    <property type="entry name" value="Kynurenine formamidase"/>
    <property type="match status" value="1"/>
</dbReference>
<gene>
    <name evidence="11" type="primary">kynB</name>
    <name evidence="11" type="ORF">P9B03_10925</name>
</gene>
<keyword evidence="12" id="KW-1185">Reference proteome</keyword>
<evidence type="ECO:0000256" key="8">
    <source>
        <dbReference type="ARBA" id="ARBA00048496"/>
    </source>
</evidence>
<dbReference type="EC" id="3.5.1.9" evidence="10"/>
<dbReference type="InterPro" id="IPR017484">
    <property type="entry name" value="Kynurenine_formamidase_bac"/>
</dbReference>
<evidence type="ECO:0000256" key="2">
    <source>
        <dbReference type="ARBA" id="ARBA00002204"/>
    </source>
</evidence>
<dbReference type="SUPFAM" id="SSF102198">
    <property type="entry name" value="Putative cyclase"/>
    <property type="match status" value="1"/>
</dbReference>
<protein>
    <recommendedName>
        <fullName evidence="10">Arylformamidase</fullName>
        <ecNumber evidence="10">3.5.1.9</ecNumber>
    </recommendedName>
</protein>
<dbReference type="InterPro" id="IPR037175">
    <property type="entry name" value="KFase_sf"/>
</dbReference>
<evidence type="ECO:0000256" key="10">
    <source>
        <dbReference type="NCBIfam" id="TIGR03035"/>
    </source>
</evidence>
<comment type="function">
    <text evidence="2">Catalyzes the hydrolysis of N-formyl-L-kynurenine to L-kynurenine, the second step in the kynurenine pathway of tryptophan degradation.</text>
</comment>
<proteinExistence type="predicted"/>
<evidence type="ECO:0000256" key="1">
    <source>
        <dbReference type="ARBA" id="ARBA00001947"/>
    </source>
</evidence>
<dbReference type="PANTHER" id="PTHR31118:SF32">
    <property type="entry name" value="KYNURENINE FORMAMIDASE"/>
    <property type="match status" value="1"/>
</dbReference>
<comment type="caution">
    <text evidence="11">The sequence shown here is derived from an EMBL/GenBank/DDBJ whole genome shotgun (WGS) entry which is preliminary data.</text>
</comment>
<keyword evidence="5 11" id="KW-0378">Hydrolase</keyword>
<evidence type="ECO:0000313" key="12">
    <source>
        <dbReference type="Proteomes" id="UP001344888"/>
    </source>
</evidence>
<keyword evidence="6" id="KW-0862">Zinc</keyword>
<evidence type="ECO:0000313" key="11">
    <source>
        <dbReference type="EMBL" id="MEC1178997.1"/>
    </source>
</evidence>
<dbReference type="GO" id="GO:0019441">
    <property type="term" value="P:L-tryptophan catabolic process to kynurenine"/>
    <property type="evidence" value="ECO:0007669"/>
    <property type="project" value="UniProtKB-UniRule"/>
</dbReference>
<organism evidence="11 12">
    <name type="scientific">Metasolibacillus meyeri</name>
    <dbReference type="NCBI Taxonomy" id="1071052"/>
    <lineage>
        <taxon>Bacteria</taxon>
        <taxon>Bacillati</taxon>
        <taxon>Bacillota</taxon>
        <taxon>Bacilli</taxon>
        <taxon>Bacillales</taxon>
        <taxon>Caryophanaceae</taxon>
        <taxon>Metasolibacillus</taxon>
    </lineage>
</organism>
<dbReference type="NCBIfam" id="TIGR03035">
    <property type="entry name" value="trp_arylform"/>
    <property type="match status" value="1"/>
</dbReference>
<dbReference type="AlphaFoldDB" id="A0AAW9NN48"/>
<sequence length="207" mass="22826">MGWIDITQPLNKNIATWAGDTKFTYETVATKEQTGSVNVGMLQMSLHSGTHMDAPFHFDSDGHTFEQLDLERCIGKVVIVECLDSDFIEVAHVEGKIAGVNAVFFKTKAMANPHIFPEEVPTLTPETVAYLKECGIQLIGVDVPSVDKVSSKELPIHHALAESDIYIVENLLLEHVKAGRYEMILLPLLIEGADGSPVRAVIKEEEQ</sequence>
<comment type="pathway">
    <text evidence="9">Amino-acid degradation; L-tryptophan degradation via kynurenine pathway; L-kynurenine from L-tryptophan: step 2/2.</text>
</comment>